<name>A0A4Q1CGR8_9BACT</name>
<dbReference type="SUPFAM" id="SSF48452">
    <property type="entry name" value="TPR-like"/>
    <property type="match status" value="1"/>
</dbReference>
<evidence type="ECO:0000256" key="1">
    <source>
        <dbReference type="SAM" id="SignalP"/>
    </source>
</evidence>
<gene>
    <name evidence="2" type="ORF">ESA94_14585</name>
</gene>
<dbReference type="InterPro" id="IPR011990">
    <property type="entry name" value="TPR-like_helical_dom_sf"/>
</dbReference>
<evidence type="ECO:0000313" key="2">
    <source>
        <dbReference type="EMBL" id="RXK59358.1"/>
    </source>
</evidence>
<keyword evidence="2" id="KW-0449">Lipoprotein</keyword>
<dbReference type="PROSITE" id="PS51257">
    <property type="entry name" value="PROKAR_LIPOPROTEIN"/>
    <property type="match status" value="1"/>
</dbReference>
<reference evidence="2 3" key="1">
    <citation type="submission" date="2019-01" db="EMBL/GenBank/DDBJ databases">
        <title>Lacibacter sp. strain TTM-7.</title>
        <authorList>
            <person name="Chen W.-M."/>
        </authorList>
    </citation>
    <scope>NUCLEOTIDE SEQUENCE [LARGE SCALE GENOMIC DNA]</scope>
    <source>
        <strain evidence="2 3">TTM-7</strain>
    </source>
</reference>
<comment type="caution">
    <text evidence="2">The sequence shown here is derived from an EMBL/GenBank/DDBJ whole genome shotgun (WGS) entry which is preliminary data.</text>
</comment>
<dbReference type="Proteomes" id="UP000290204">
    <property type="component" value="Unassembled WGS sequence"/>
</dbReference>
<evidence type="ECO:0000313" key="3">
    <source>
        <dbReference type="Proteomes" id="UP000290204"/>
    </source>
</evidence>
<dbReference type="Gene3D" id="1.25.40.390">
    <property type="match status" value="1"/>
</dbReference>
<feature type="chain" id="PRO_5020609064" evidence="1">
    <location>
        <begin position="24"/>
        <end position="526"/>
    </location>
</feature>
<protein>
    <submittedName>
        <fullName evidence="2">SusD/RagB family nutrient-binding outer membrane lipoprotein</fullName>
    </submittedName>
</protein>
<dbReference type="OrthoDB" id="9766256at2"/>
<dbReference type="InterPro" id="IPR041662">
    <property type="entry name" value="SusD-like_2"/>
</dbReference>
<keyword evidence="3" id="KW-1185">Reference proteome</keyword>
<dbReference type="RefSeq" id="WP_129131661.1">
    <property type="nucleotide sequence ID" value="NZ_SDHW01000004.1"/>
</dbReference>
<dbReference type="EMBL" id="SDHW01000004">
    <property type="protein sequence ID" value="RXK59358.1"/>
    <property type="molecule type" value="Genomic_DNA"/>
</dbReference>
<dbReference type="Pfam" id="PF12771">
    <property type="entry name" value="SusD-like_2"/>
    <property type="match status" value="1"/>
</dbReference>
<proteinExistence type="predicted"/>
<accession>A0A4Q1CGR8</accession>
<dbReference type="AlphaFoldDB" id="A0A4Q1CGR8"/>
<organism evidence="2 3">
    <name type="scientific">Lacibacter luteus</name>
    <dbReference type="NCBI Taxonomy" id="2508719"/>
    <lineage>
        <taxon>Bacteria</taxon>
        <taxon>Pseudomonadati</taxon>
        <taxon>Bacteroidota</taxon>
        <taxon>Chitinophagia</taxon>
        <taxon>Chitinophagales</taxon>
        <taxon>Chitinophagaceae</taxon>
        <taxon>Lacibacter</taxon>
    </lineage>
</organism>
<feature type="signal peptide" evidence="1">
    <location>
        <begin position="1"/>
        <end position="23"/>
    </location>
</feature>
<sequence length="526" mass="59757">MKKLLYINVVVLLLALASCQKRFEELQSNPNIATSVPPDLILNRLINGVAGGMGGIEPWGAVARYNQFYCRNFEYYGDNQYNWNSGPFSVYQDILKNVTQMETEAQKSSGTDKTPYHAIAKFLKAYYYYNLTSLMGDVPMSEAAKALDGVLQPKYDTQKEVFLQIIKWLEEANTDFAYLKSSTNLTVKGDIFYNGDYDKWRKLANSYKLRVLISLSKKDADADLRIKQRFQEVLSSASSFPVFESMADNFKYVYITPTNNYSTNPVSFGFDAIRYNMAATYVRNSAETNDPRILLTCEPAWKLVNDNGWAPTDFRAYVAAGTGEAMDVMESKAHSYSICHINRYRYYRTYTGENFTIAGYPEMCFNIAEAINRGWVTGNAEDWYKKGIQASISFYGIVDGTNTGNYLAIGKTLGEWTSANFTFNFNTYYNQSKVVYETGTAGLNKILLQKYLAFFQNSGWEAYYNYRRTGVPAFSTGVGIGNNGNIPKRWAYPSNEQQRNATNWKAAVDRQFAGSDNMNAEMWLIK</sequence>
<keyword evidence="1" id="KW-0732">Signal</keyword>